<protein>
    <submittedName>
        <fullName evidence="2">Uncharacterized protein</fullName>
    </submittedName>
</protein>
<evidence type="ECO:0000313" key="2">
    <source>
        <dbReference type="EMBL" id="KIM48884.1"/>
    </source>
</evidence>
<proteinExistence type="predicted"/>
<name>A0A0C3CXJ9_HEBCY</name>
<accession>A0A0C3CXJ9</accession>
<dbReference type="HOGENOM" id="CLU_1870012_0_0_1"/>
<reference evidence="3" key="2">
    <citation type="submission" date="2015-01" db="EMBL/GenBank/DDBJ databases">
        <title>Evolutionary Origins and Diversification of the Mycorrhizal Mutualists.</title>
        <authorList>
            <consortium name="DOE Joint Genome Institute"/>
            <consortium name="Mycorrhizal Genomics Consortium"/>
            <person name="Kohler A."/>
            <person name="Kuo A."/>
            <person name="Nagy L.G."/>
            <person name="Floudas D."/>
            <person name="Copeland A."/>
            <person name="Barry K.W."/>
            <person name="Cichocki N."/>
            <person name="Veneault-Fourrey C."/>
            <person name="LaButti K."/>
            <person name="Lindquist E.A."/>
            <person name="Lipzen A."/>
            <person name="Lundell T."/>
            <person name="Morin E."/>
            <person name="Murat C."/>
            <person name="Riley R."/>
            <person name="Ohm R."/>
            <person name="Sun H."/>
            <person name="Tunlid A."/>
            <person name="Henrissat B."/>
            <person name="Grigoriev I.V."/>
            <person name="Hibbett D.S."/>
            <person name="Martin F."/>
        </authorList>
    </citation>
    <scope>NUCLEOTIDE SEQUENCE [LARGE SCALE GENOMIC DNA]</scope>
    <source>
        <strain evidence="3">h7</strain>
    </source>
</reference>
<keyword evidence="3" id="KW-1185">Reference proteome</keyword>
<keyword evidence="1" id="KW-0812">Transmembrane</keyword>
<reference evidence="2 3" key="1">
    <citation type="submission" date="2014-04" db="EMBL/GenBank/DDBJ databases">
        <authorList>
            <consortium name="DOE Joint Genome Institute"/>
            <person name="Kuo A."/>
            <person name="Gay G."/>
            <person name="Dore J."/>
            <person name="Kohler A."/>
            <person name="Nagy L.G."/>
            <person name="Floudas D."/>
            <person name="Copeland A."/>
            <person name="Barry K.W."/>
            <person name="Cichocki N."/>
            <person name="Veneault-Fourrey C."/>
            <person name="LaButti K."/>
            <person name="Lindquist E.A."/>
            <person name="Lipzen A."/>
            <person name="Lundell T."/>
            <person name="Morin E."/>
            <person name="Murat C."/>
            <person name="Sun H."/>
            <person name="Tunlid A."/>
            <person name="Henrissat B."/>
            <person name="Grigoriev I.V."/>
            <person name="Hibbett D.S."/>
            <person name="Martin F."/>
            <person name="Nordberg H.P."/>
            <person name="Cantor M.N."/>
            <person name="Hua S.X."/>
        </authorList>
    </citation>
    <scope>NUCLEOTIDE SEQUENCE [LARGE SCALE GENOMIC DNA]</scope>
    <source>
        <strain evidence="3">h7</strain>
    </source>
</reference>
<evidence type="ECO:0000313" key="3">
    <source>
        <dbReference type="Proteomes" id="UP000053424"/>
    </source>
</evidence>
<dbReference type="AlphaFoldDB" id="A0A0C3CXJ9"/>
<organism evidence="2 3">
    <name type="scientific">Hebeloma cylindrosporum</name>
    <dbReference type="NCBI Taxonomy" id="76867"/>
    <lineage>
        <taxon>Eukaryota</taxon>
        <taxon>Fungi</taxon>
        <taxon>Dikarya</taxon>
        <taxon>Basidiomycota</taxon>
        <taxon>Agaricomycotina</taxon>
        <taxon>Agaricomycetes</taxon>
        <taxon>Agaricomycetidae</taxon>
        <taxon>Agaricales</taxon>
        <taxon>Agaricineae</taxon>
        <taxon>Hymenogastraceae</taxon>
        <taxon>Hebeloma</taxon>
    </lineage>
</organism>
<dbReference type="EMBL" id="KN831768">
    <property type="protein sequence ID" value="KIM48884.1"/>
    <property type="molecule type" value="Genomic_DNA"/>
</dbReference>
<feature type="transmembrane region" description="Helical" evidence="1">
    <location>
        <begin position="21"/>
        <end position="44"/>
    </location>
</feature>
<keyword evidence="1" id="KW-1133">Transmembrane helix</keyword>
<keyword evidence="1" id="KW-0472">Membrane</keyword>
<feature type="transmembrane region" description="Helical" evidence="1">
    <location>
        <begin position="50"/>
        <end position="69"/>
    </location>
</feature>
<gene>
    <name evidence="2" type="ORF">M413DRAFT_438058</name>
</gene>
<sequence>MRPTTSGARQWTMFRGTVMTIIFLVQTTLFALSTLALGFGSAGAFEICGIVLNLAAMFSVGAFYLHKILYFDRRLDKARNISAFAALTVFSFALLVLLLSRMRSTITGNLHSDFATLGDQGVVESVVILVTFSCLLG</sequence>
<evidence type="ECO:0000256" key="1">
    <source>
        <dbReference type="SAM" id="Phobius"/>
    </source>
</evidence>
<feature type="transmembrane region" description="Helical" evidence="1">
    <location>
        <begin position="81"/>
        <end position="100"/>
    </location>
</feature>
<feature type="non-terminal residue" evidence="2">
    <location>
        <position position="1"/>
    </location>
</feature>
<feature type="transmembrane region" description="Helical" evidence="1">
    <location>
        <begin position="120"/>
        <end position="136"/>
    </location>
</feature>
<dbReference type="Proteomes" id="UP000053424">
    <property type="component" value="Unassembled WGS sequence"/>
</dbReference>